<comment type="caution">
    <text evidence="8">The sequence shown here is derived from an EMBL/GenBank/DDBJ whole genome shotgun (WGS) entry which is preliminary data.</text>
</comment>
<dbReference type="InterPro" id="IPR036236">
    <property type="entry name" value="Znf_C2H2_sf"/>
</dbReference>
<keyword evidence="5" id="KW-0539">Nucleus</keyword>
<dbReference type="InterPro" id="IPR013085">
    <property type="entry name" value="U1-CZ_Znf_C2H2"/>
</dbReference>
<keyword evidence="3" id="KW-0863">Zinc-finger</keyword>
<dbReference type="Pfam" id="PF06220">
    <property type="entry name" value="zf-U1"/>
    <property type="match status" value="1"/>
</dbReference>
<dbReference type="PANTHER" id="PTHR13173:SF10">
    <property type="entry name" value="WW DOMAIN-BINDING PROTEIN 4"/>
    <property type="match status" value="1"/>
</dbReference>
<evidence type="ECO:0000256" key="3">
    <source>
        <dbReference type="ARBA" id="ARBA00022771"/>
    </source>
</evidence>
<proteinExistence type="predicted"/>
<dbReference type="InterPro" id="IPR040023">
    <property type="entry name" value="WBP4"/>
</dbReference>
<sequence length="244" mass="28483">MIFKSSEHENPQNTSILKSSEHQADYWVSQNRKYCDFCKCWITDNKPSIDFHEKGRRHQENVRKKLRNITKSNTQFQKHTNKVDATIKQMESAAMEAYKKDIEVHGDLSASLMKQQMSGVTKLWNEVRTRDGRTEYVNVMTKEVVHRPPPEGYMTLEEQRLQAESEAAKQLKALEKFKRKEALLTMQQVQQEEAENAARKAREKLKERRVVDDLAPVTCGPLLEPGKTDPYGKWQVVKERCVFK</sequence>
<feature type="coiled-coil region" evidence="6">
    <location>
        <begin position="153"/>
        <end position="204"/>
    </location>
</feature>
<keyword evidence="2" id="KW-0479">Metal-binding</keyword>
<evidence type="ECO:0000256" key="2">
    <source>
        <dbReference type="ARBA" id="ARBA00022723"/>
    </source>
</evidence>
<comment type="subcellular location">
    <subcellularLocation>
        <location evidence="1">Nucleus</location>
    </subcellularLocation>
</comment>
<dbReference type="InterPro" id="IPR000690">
    <property type="entry name" value="Matrin/U1-C_Znf_C2H2"/>
</dbReference>
<evidence type="ECO:0000256" key="4">
    <source>
        <dbReference type="ARBA" id="ARBA00022833"/>
    </source>
</evidence>
<feature type="domain" description="Matrin-type" evidence="7">
    <location>
        <begin position="33"/>
        <end position="64"/>
    </location>
</feature>
<gene>
    <name evidence="8" type="ORF">Zmor_025289</name>
</gene>
<dbReference type="SUPFAM" id="SSF57667">
    <property type="entry name" value="beta-beta-alpha zinc fingers"/>
    <property type="match status" value="1"/>
</dbReference>
<dbReference type="GO" id="GO:0003723">
    <property type="term" value="F:RNA binding"/>
    <property type="evidence" value="ECO:0007669"/>
    <property type="project" value="TreeGrafter"/>
</dbReference>
<protein>
    <recommendedName>
        <fullName evidence="7">Matrin-type domain-containing protein</fullName>
    </recommendedName>
</protein>
<keyword evidence="9" id="KW-1185">Reference proteome</keyword>
<dbReference type="Proteomes" id="UP001168821">
    <property type="component" value="Unassembled WGS sequence"/>
</dbReference>
<dbReference type="EMBL" id="JALNTZ010000008">
    <property type="protein sequence ID" value="KAJ3642519.1"/>
    <property type="molecule type" value="Genomic_DNA"/>
</dbReference>
<evidence type="ECO:0000256" key="6">
    <source>
        <dbReference type="SAM" id="Coils"/>
    </source>
</evidence>
<dbReference type="PANTHER" id="PTHR13173">
    <property type="entry name" value="WW DOMAIN BINDING PROTEIN 4"/>
    <property type="match status" value="1"/>
</dbReference>
<name>A0AA38M4H5_9CUCU</name>
<evidence type="ECO:0000256" key="1">
    <source>
        <dbReference type="ARBA" id="ARBA00004123"/>
    </source>
</evidence>
<dbReference type="Gene3D" id="3.30.160.60">
    <property type="entry name" value="Classic Zinc Finger"/>
    <property type="match status" value="1"/>
</dbReference>
<keyword evidence="6" id="KW-0175">Coiled coil</keyword>
<reference evidence="8" key="1">
    <citation type="journal article" date="2023" name="G3 (Bethesda)">
        <title>Whole genome assemblies of Zophobas morio and Tenebrio molitor.</title>
        <authorList>
            <person name="Kaur S."/>
            <person name="Stinson S.A."/>
            <person name="diCenzo G.C."/>
        </authorList>
    </citation>
    <scope>NUCLEOTIDE SEQUENCE</scope>
    <source>
        <strain evidence="8">QUZm001</strain>
    </source>
</reference>
<evidence type="ECO:0000313" key="9">
    <source>
        <dbReference type="Proteomes" id="UP001168821"/>
    </source>
</evidence>
<evidence type="ECO:0000313" key="8">
    <source>
        <dbReference type="EMBL" id="KAJ3642519.1"/>
    </source>
</evidence>
<keyword evidence="4" id="KW-0862">Zinc</keyword>
<dbReference type="GO" id="GO:0008270">
    <property type="term" value="F:zinc ion binding"/>
    <property type="evidence" value="ECO:0007669"/>
    <property type="project" value="UniProtKB-KW"/>
</dbReference>
<dbReference type="SMART" id="SM00451">
    <property type="entry name" value="ZnF_U1"/>
    <property type="match status" value="1"/>
</dbReference>
<dbReference type="AlphaFoldDB" id="A0AA38M4H5"/>
<organism evidence="8 9">
    <name type="scientific">Zophobas morio</name>
    <dbReference type="NCBI Taxonomy" id="2755281"/>
    <lineage>
        <taxon>Eukaryota</taxon>
        <taxon>Metazoa</taxon>
        <taxon>Ecdysozoa</taxon>
        <taxon>Arthropoda</taxon>
        <taxon>Hexapoda</taxon>
        <taxon>Insecta</taxon>
        <taxon>Pterygota</taxon>
        <taxon>Neoptera</taxon>
        <taxon>Endopterygota</taxon>
        <taxon>Coleoptera</taxon>
        <taxon>Polyphaga</taxon>
        <taxon>Cucujiformia</taxon>
        <taxon>Tenebrionidae</taxon>
        <taxon>Zophobas</taxon>
    </lineage>
</organism>
<evidence type="ECO:0000256" key="5">
    <source>
        <dbReference type="ARBA" id="ARBA00023242"/>
    </source>
</evidence>
<dbReference type="GO" id="GO:0000398">
    <property type="term" value="P:mRNA splicing, via spliceosome"/>
    <property type="evidence" value="ECO:0007669"/>
    <property type="project" value="InterPro"/>
</dbReference>
<dbReference type="PROSITE" id="PS50171">
    <property type="entry name" value="ZF_MATRIN"/>
    <property type="match status" value="1"/>
</dbReference>
<dbReference type="InterPro" id="IPR003604">
    <property type="entry name" value="Matrin/U1-like-C_Znf_C2H2"/>
</dbReference>
<accession>A0AA38M4H5</accession>
<dbReference type="GO" id="GO:0071011">
    <property type="term" value="C:precatalytic spliceosome"/>
    <property type="evidence" value="ECO:0007669"/>
    <property type="project" value="TreeGrafter"/>
</dbReference>
<evidence type="ECO:0000259" key="7">
    <source>
        <dbReference type="PROSITE" id="PS50171"/>
    </source>
</evidence>